<reference evidence="1 2" key="1">
    <citation type="submission" date="2018-08" db="EMBL/GenBank/DDBJ databases">
        <title>Aphanomyces genome sequencing and annotation.</title>
        <authorList>
            <person name="Minardi D."/>
            <person name="Oidtmann B."/>
            <person name="Van Der Giezen M."/>
            <person name="Studholme D.J."/>
        </authorList>
    </citation>
    <scope>NUCLEOTIDE SEQUENCE [LARGE SCALE GENOMIC DNA]</scope>
    <source>
        <strain evidence="1 2">Yx</strain>
    </source>
</reference>
<feature type="non-terminal residue" evidence="1">
    <location>
        <position position="1"/>
    </location>
</feature>
<evidence type="ECO:0000313" key="2">
    <source>
        <dbReference type="Proteomes" id="UP000266239"/>
    </source>
</evidence>
<dbReference type="AlphaFoldDB" id="A0A397B4K8"/>
<gene>
    <name evidence="1" type="ORF">DYB25_011771</name>
</gene>
<evidence type="ECO:0000313" key="1">
    <source>
        <dbReference type="EMBL" id="RHY13506.1"/>
    </source>
</evidence>
<comment type="caution">
    <text evidence="1">The sequence shown here is derived from an EMBL/GenBank/DDBJ whole genome shotgun (WGS) entry which is preliminary data.</text>
</comment>
<sequence length="257" mass="28014">GVLVFGGRTAFCSVVVRVLGTPNDENGKAVEAVQAVRSSNLADGALARTRVKMLVLWKTDEFSQTNEQSMRRLNTSLDVFLGLVLSHGQVERHPVARIVDMMESSDPVQRDDQAASCHVHEAQHPIAASTSVIQPSNVPNQVDTGVEGDVILFEGHLRLNRCSYSSVDAIPIEQLSTHDVLASIYHVQVVASVQQLTIREVDTSHDDEFVATVAAATLHLSSSSSLLQLSQRSIHRLLDTYVVCHHPLNDPKCPIAN</sequence>
<dbReference type="EMBL" id="QUTA01005919">
    <property type="protein sequence ID" value="RHY13506.1"/>
    <property type="molecule type" value="Genomic_DNA"/>
</dbReference>
<accession>A0A397B4K8</accession>
<dbReference type="VEuPathDB" id="FungiDB:H257_00026"/>
<dbReference type="Proteomes" id="UP000266239">
    <property type="component" value="Unassembled WGS sequence"/>
</dbReference>
<protein>
    <submittedName>
        <fullName evidence="1">Uncharacterized protein</fullName>
    </submittedName>
</protein>
<organism evidence="1 2">
    <name type="scientific">Aphanomyces astaci</name>
    <name type="common">Crayfish plague agent</name>
    <dbReference type="NCBI Taxonomy" id="112090"/>
    <lineage>
        <taxon>Eukaryota</taxon>
        <taxon>Sar</taxon>
        <taxon>Stramenopiles</taxon>
        <taxon>Oomycota</taxon>
        <taxon>Saprolegniomycetes</taxon>
        <taxon>Saprolegniales</taxon>
        <taxon>Verrucalvaceae</taxon>
        <taxon>Aphanomyces</taxon>
    </lineage>
</organism>
<name>A0A397B4K8_APHAT</name>
<proteinExistence type="predicted"/>